<keyword evidence="2" id="KW-1185">Reference proteome</keyword>
<dbReference type="Proteomes" id="UP000597507">
    <property type="component" value="Unassembled WGS sequence"/>
</dbReference>
<evidence type="ECO:0000313" key="1">
    <source>
        <dbReference type="EMBL" id="GGG37000.1"/>
    </source>
</evidence>
<reference evidence="1 2" key="1">
    <citation type="journal article" date="2014" name="Int. J. Syst. Evol. Microbiol.">
        <title>Complete genome sequence of Corynebacterium casei LMG S-19264T (=DSM 44701T), isolated from a smear-ripened cheese.</title>
        <authorList>
            <consortium name="US DOE Joint Genome Institute (JGI-PGF)"/>
            <person name="Walter F."/>
            <person name="Albersmeier A."/>
            <person name="Kalinowski J."/>
            <person name="Ruckert C."/>
        </authorList>
    </citation>
    <scope>NUCLEOTIDE SEQUENCE [LARGE SCALE GENOMIC DNA]</scope>
    <source>
        <strain evidence="1 2">CGMCC 1.16330</strain>
    </source>
</reference>
<comment type="caution">
    <text evidence="1">The sequence shown here is derived from an EMBL/GenBank/DDBJ whole genome shotgun (WGS) entry which is preliminary data.</text>
</comment>
<dbReference type="RefSeq" id="WP_188900867.1">
    <property type="nucleotide sequence ID" value="NZ_BMKS01000007.1"/>
</dbReference>
<evidence type="ECO:0000313" key="2">
    <source>
        <dbReference type="Proteomes" id="UP000597507"/>
    </source>
</evidence>
<name>A0A8J3EE50_9PROT</name>
<dbReference type="AlphaFoldDB" id="A0A8J3EE50"/>
<organism evidence="1 2">
    <name type="scientific">Caldovatus sediminis</name>
    <dbReference type="NCBI Taxonomy" id="2041189"/>
    <lineage>
        <taxon>Bacteria</taxon>
        <taxon>Pseudomonadati</taxon>
        <taxon>Pseudomonadota</taxon>
        <taxon>Alphaproteobacteria</taxon>
        <taxon>Acetobacterales</taxon>
        <taxon>Roseomonadaceae</taxon>
        <taxon>Caldovatus</taxon>
    </lineage>
</organism>
<gene>
    <name evidence="1" type="ORF">GCM10010964_26020</name>
</gene>
<accession>A0A8J3EE50</accession>
<protein>
    <submittedName>
        <fullName evidence="1">Uncharacterized protein</fullName>
    </submittedName>
</protein>
<sequence length="154" mass="16341">MASYGLPARSWTAAPLDELPAAERLLAEALRRWGCEAARGAPPLPGLRLLLAAENAEAAAAPLDLLLRSLAEAGQPPALGSPLCPRLCPEEAELLLACALAQRGTRGEALAALARWLPPFPAYAVLPTLIRIGLALRRAGLLFRHPLRSAPPRR</sequence>
<dbReference type="EMBL" id="BMKS01000007">
    <property type="protein sequence ID" value="GGG37000.1"/>
    <property type="molecule type" value="Genomic_DNA"/>
</dbReference>
<proteinExistence type="predicted"/>